<dbReference type="AlphaFoldDB" id="A0AAD7C0I2"/>
<comment type="caution">
    <text evidence="1">The sequence shown here is derived from an EMBL/GenBank/DDBJ whole genome shotgun (WGS) entry which is preliminary data.</text>
</comment>
<sequence length="118" mass="13187">MCGSWQKLSLGKSGSLPARMRGAVCAFDRQLYVMGGEKSITGPWYRVLWASISRRWTASELPDCLLLKLVTDGLVGYHLIPRHDGRAFALTGIPALPVLDTKRRRRSIMHTTFEPLCA</sequence>
<dbReference type="EMBL" id="JARKIE010000471">
    <property type="protein sequence ID" value="KAJ7635431.1"/>
    <property type="molecule type" value="Genomic_DNA"/>
</dbReference>
<evidence type="ECO:0000313" key="1">
    <source>
        <dbReference type="EMBL" id="KAJ7635431.1"/>
    </source>
</evidence>
<organism evidence="1 2">
    <name type="scientific">Mycena rosella</name>
    <name type="common">Pink bonnet</name>
    <name type="synonym">Agaricus rosellus</name>
    <dbReference type="NCBI Taxonomy" id="1033263"/>
    <lineage>
        <taxon>Eukaryota</taxon>
        <taxon>Fungi</taxon>
        <taxon>Dikarya</taxon>
        <taxon>Basidiomycota</taxon>
        <taxon>Agaricomycotina</taxon>
        <taxon>Agaricomycetes</taxon>
        <taxon>Agaricomycetidae</taxon>
        <taxon>Agaricales</taxon>
        <taxon>Marasmiineae</taxon>
        <taxon>Mycenaceae</taxon>
        <taxon>Mycena</taxon>
    </lineage>
</organism>
<protein>
    <submittedName>
        <fullName evidence="1">Uncharacterized protein</fullName>
    </submittedName>
</protein>
<proteinExistence type="predicted"/>
<accession>A0AAD7C0I2</accession>
<keyword evidence="2" id="KW-1185">Reference proteome</keyword>
<name>A0AAD7C0I2_MYCRO</name>
<evidence type="ECO:0000313" key="2">
    <source>
        <dbReference type="Proteomes" id="UP001221757"/>
    </source>
</evidence>
<dbReference type="Proteomes" id="UP001221757">
    <property type="component" value="Unassembled WGS sequence"/>
</dbReference>
<gene>
    <name evidence="1" type="ORF">B0H17DRAFT_507042</name>
</gene>
<reference evidence="1" key="1">
    <citation type="submission" date="2023-03" db="EMBL/GenBank/DDBJ databases">
        <title>Massive genome expansion in bonnet fungi (Mycena s.s.) driven by repeated elements and novel gene families across ecological guilds.</title>
        <authorList>
            <consortium name="Lawrence Berkeley National Laboratory"/>
            <person name="Harder C.B."/>
            <person name="Miyauchi S."/>
            <person name="Viragh M."/>
            <person name="Kuo A."/>
            <person name="Thoen E."/>
            <person name="Andreopoulos B."/>
            <person name="Lu D."/>
            <person name="Skrede I."/>
            <person name="Drula E."/>
            <person name="Henrissat B."/>
            <person name="Morin E."/>
            <person name="Kohler A."/>
            <person name="Barry K."/>
            <person name="LaButti K."/>
            <person name="Morin E."/>
            <person name="Salamov A."/>
            <person name="Lipzen A."/>
            <person name="Mereny Z."/>
            <person name="Hegedus B."/>
            <person name="Baldrian P."/>
            <person name="Stursova M."/>
            <person name="Weitz H."/>
            <person name="Taylor A."/>
            <person name="Grigoriev I.V."/>
            <person name="Nagy L.G."/>
            <person name="Martin F."/>
            <person name="Kauserud H."/>
        </authorList>
    </citation>
    <scope>NUCLEOTIDE SEQUENCE</scope>
    <source>
        <strain evidence="1">CBHHK067</strain>
    </source>
</reference>